<dbReference type="InterPro" id="IPR009057">
    <property type="entry name" value="Homeodomain-like_sf"/>
</dbReference>
<name>A0ABW5ISK3_9BACT</name>
<dbReference type="Pfam" id="PF20240">
    <property type="entry name" value="DUF6597"/>
    <property type="match status" value="1"/>
</dbReference>
<accession>A0ABW5ISK3</accession>
<comment type="caution">
    <text evidence="5">The sequence shown here is derived from an EMBL/GenBank/DDBJ whole genome shotgun (WGS) entry which is preliminary data.</text>
</comment>
<reference evidence="6" key="1">
    <citation type="journal article" date="2019" name="Int. J. Syst. Evol. Microbiol.">
        <title>The Global Catalogue of Microorganisms (GCM) 10K type strain sequencing project: providing services to taxonomists for standard genome sequencing and annotation.</title>
        <authorList>
            <consortium name="The Broad Institute Genomics Platform"/>
            <consortium name="The Broad Institute Genome Sequencing Center for Infectious Disease"/>
            <person name="Wu L."/>
            <person name="Ma J."/>
        </authorList>
    </citation>
    <scope>NUCLEOTIDE SEQUENCE [LARGE SCALE GENOMIC DNA]</scope>
    <source>
        <strain evidence="6">KCTC 42498</strain>
    </source>
</reference>
<evidence type="ECO:0000256" key="3">
    <source>
        <dbReference type="ARBA" id="ARBA00023163"/>
    </source>
</evidence>
<evidence type="ECO:0000313" key="5">
    <source>
        <dbReference type="EMBL" id="MFD2515928.1"/>
    </source>
</evidence>
<feature type="domain" description="HTH araC/xylS-type" evidence="4">
    <location>
        <begin position="160"/>
        <end position="261"/>
    </location>
</feature>
<dbReference type="Proteomes" id="UP001597544">
    <property type="component" value="Unassembled WGS sequence"/>
</dbReference>
<evidence type="ECO:0000256" key="1">
    <source>
        <dbReference type="ARBA" id="ARBA00023015"/>
    </source>
</evidence>
<proteinExistence type="predicted"/>
<dbReference type="Pfam" id="PF12833">
    <property type="entry name" value="HTH_18"/>
    <property type="match status" value="1"/>
</dbReference>
<dbReference type="InterPro" id="IPR050204">
    <property type="entry name" value="AraC_XylS_family_regulators"/>
</dbReference>
<dbReference type="Gene3D" id="1.10.10.60">
    <property type="entry name" value="Homeodomain-like"/>
    <property type="match status" value="1"/>
</dbReference>
<dbReference type="SMART" id="SM00342">
    <property type="entry name" value="HTH_ARAC"/>
    <property type="match status" value="1"/>
</dbReference>
<dbReference type="PANTHER" id="PTHR46796">
    <property type="entry name" value="HTH-TYPE TRANSCRIPTIONAL ACTIVATOR RHAS-RELATED"/>
    <property type="match status" value="1"/>
</dbReference>
<sequence length="275" mass="31983">MIIHFYKPHDQLKSIVSNLMIYNAELDPEQPPVISVHPPVPEHCLYFYPRTPCVSHSQQTGERKEHPHCLIVGPVIERVNLSIGHDHIVIRVGFHPGGLYRLLGLPTHELFNHPLDGYDLFGQQIKEVNEQLALAQDYETMKNIVETFLLIKAMQGKVKEKFDDLMAVLMRQEAILRVEEVADEACMSFRQLERKFKERLGMPPKLFLKLIRFSKAYRMHESQPALRWTDIAHINGYFDQAHLIRDFRQFTGVAPRAIETELAQTPLRLQAHYLF</sequence>
<organism evidence="5 6">
    <name type="scientific">Pontibacter locisalis</name>
    <dbReference type="NCBI Taxonomy" id="1719035"/>
    <lineage>
        <taxon>Bacteria</taxon>
        <taxon>Pseudomonadati</taxon>
        <taxon>Bacteroidota</taxon>
        <taxon>Cytophagia</taxon>
        <taxon>Cytophagales</taxon>
        <taxon>Hymenobacteraceae</taxon>
        <taxon>Pontibacter</taxon>
    </lineage>
</organism>
<dbReference type="PROSITE" id="PS01124">
    <property type="entry name" value="HTH_ARAC_FAMILY_2"/>
    <property type="match status" value="1"/>
</dbReference>
<gene>
    <name evidence="5" type="ORF">ACFSRY_18800</name>
</gene>
<evidence type="ECO:0000256" key="2">
    <source>
        <dbReference type="ARBA" id="ARBA00023125"/>
    </source>
</evidence>
<keyword evidence="3" id="KW-0804">Transcription</keyword>
<dbReference type="InterPro" id="IPR018060">
    <property type="entry name" value="HTH_AraC"/>
</dbReference>
<dbReference type="RefSeq" id="WP_377511716.1">
    <property type="nucleotide sequence ID" value="NZ_JBHULU010000027.1"/>
</dbReference>
<dbReference type="InterPro" id="IPR046532">
    <property type="entry name" value="DUF6597"/>
</dbReference>
<keyword evidence="6" id="KW-1185">Reference proteome</keyword>
<evidence type="ECO:0000259" key="4">
    <source>
        <dbReference type="PROSITE" id="PS01124"/>
    </source>
</evidence>
<keyword evidence="2" id="KW-0238">DNA-binding</keyword>
<dbReference type="EMBL" id="JBHULU010000027">
    <property type="protein sequence ID" value="MFD2515928.1"/>
    <property type="molecule type" value="Genomic_DNA"/>
</dbReference>
<protein>
    <submittedName>
        <fullName evidence="5">Helix-turn-helix domain-containing protein</fullName>
    </submittedName>
</protein>
<keyword evidence="1" id="KW-0805">Transcription regulation</keyword>
<dbReference type="SUPFAM" id="SSF46689">
    <property type="entry name" value="Homeodomain-like"/>
    <property type="match status" value="1"/>
</dbReference>
<evidence type="ECO:0000313" key="6">
    <source>
        <dbReference type="Proteomes" id="UP001597544"/>
    </source>
</evidence>